<reference evidence="2 3" key="1">
    <citation type="submission" date="2018-09" db="EMBL/GenBank/DDBJ databases">
        <title>YIM 75507 draft genome.</title>
        <authorList>
            <person name="Tang S."/>
            <person name="Feng Y."/>
        </authorList>
    </citation>
    <scope>NUCLEOTIDE SEQUENCE [LARGE SCALE GENOMIC DNA]</scope>
    <source>
        <strain evidence="2 3">YIM 75507</strain>
    </source>
</reference>
<dbReference type="EMBL" id="QZEY01000032">
    <property type="protein sequence ID" value="RJL20186.1"/>
    <property type="molecule type" value="Genomic_DNA"/>
</dbReference>
<feature type="region of interest" description="Disordered" evidence="1">
    <location>
        <begin position="65"/>
        <end position="93"/>
    </location>
</feature>
<dbReference type="Proteomes" id="UP000265768">
    <property type="component" value="Unassembled WGS sequence"/>
</dbReference>
<feature type="compositionally biased region" description="Basic and acidic residues" evidence="1">
    <location>
        <begin position="7"/>
        <end position="16"/>
    </location>
</feature>
<keyword evidence="3" id="KW-1185">Reference proteome</keyword>
<feature type="region of interest" description="Disordered" evidence="1">
    <location>
        <begin position="1"/>
        <end position="27"/>
    </location>
</feature>
<accession>A0A3A4A472</accession>
<proteinExistence type="predicted"/>
<evidence type="ECO:0000313" key="3">
    <source>
        <dbReference type="Proteomes" id="UP000265768"/>
    </source>
</evidence>
<protein>
    <submittedName>
        <fullName evidence="2">Uncharacterized protein</fullName>
    </submittedName>
</protein>
<dbReference type="AlphaFoldDB" id="A0A3A4A472"/>
<organism evidence="2 3">
    <name type="scientific">Bailinhaonella thermotolerans</name>
    <dbReference type="NCBI Taxonomy" id="1070861"/>
    <lineage>
        <taxon>Bacteria</taxon>
        <taxon>Bacillati</taxon>
        <taxon>Actinomycetota</taxon>
        <taxon>Actinomycetes</taxon>
        <taxon>Streptosporangiales</taxon>
        <taxon>Streptosporangiaceae</taxon>
        <taxon>Bailinhaonella</taxon>
    </lineage>
</organism>
<feature type="compositionally biased region" description="Basic and acidic residues" evidence="1">
    <location>
        <begin position="65"/>
        <end position="76"/>
    </location>
</feature>
<name>A0A3A4A472_9ACTN</name>
<sequence length="93" mass="9661">MVAPDVCGRREGEQRLHPGRAAGGAGAGGVGRVLVGVVGQVTALAHGQQVLFGAVLRDVVQVRDGEHDARPGDRVGRHPLRGQPPRVGRHAEP</sequence>
<comment type="caution">
    <text evidence="2">The sequence shown here is derived from an EMBL/GenBank/DDBJ whole genome shotgun (WGS) entry which is preliminary data.</text>
</comment>
<gene>
    <name evidence="2" type="ORF">D5H75_39760</name>
</gene>
<evidence type="ECO:0000256" key="1">
    <source>
        <dbReference type="SAM" id="MobiDB-lite"/>
    </source>
</evidence>
<evidence type="ECO:0000313" key="2">
    <source>
        <dbReference type="EMBL" id="RJL20186.1"/>
    </source>
</evidence>